<protein>
    <recommendedName>
        <fullName evidence="3">C2H2-type domain-containing protein</fullName>
    </recommendedName>
</protein>
<feature type="domain" description="C2H2-type" evidence="3">
    <location>
        <begin position="39"/>
        <end position="61"/>
    </location>
</feature>
<reference evidence="4 5" key="1">
    <citation type="submission" date="2020-11" db="EMBL/GenBank/DDBJ databases">
        <authorList>
            <person name="Wallbank WR R."/>
            <person name="Pardo Diaz C."/>
            <person name="Kozak K."/>
            <person name="Martin S."/>
            <person name="Jiggins C."/>
            <person name="Moest M."/>
            <person name="Warren A I."/>
            <person name="Generalovic N T."/>
            <person name="Byers J.R.P. K."/>
            <person name="Montejo-Kovacevich G."/>
            <person name="Yen C E."/>
        </authorList>
    </citation>
    <scope>NUCLEOTIDE SEQUENCE [LARGE SCALE GENOMIC DNA]</scope>
</reference>
<keyword evidence="1" id="KW-0175">Coiled coil</keyword>
<evidence type="ECO:0000259" key="3">
    <source>
        <dbReference type="PROSITE" id="PS00028"/>
    </source>
</evidence>
<dbReference type="InterPro" id="IPR036236">
    <property type="entry name" value="Znf_C2H2_sf"/>
</dbReference>
<evidence type="ECO:0000256" key="2">
    <source>
        <dbReference type="SAM" id="MobiDB-lite"/>
    </source>
</evidence>
<evidence type="ECO:0000313" key="5">
    <source>
        <dbReference type="Proteomes" id="UP000594454"/>
    </source>
</evidence>
<dbReference type="InterPro" id="IPR013087">
    <property type="entry name" value="Znf_C2H2_type"/>
</dbReference>
<dbReference type="PROSITE" id="PS00028">
    <property type="entry name" value="ZINC_FINGER_C2H2_1"/>
    <property type="match status" value="1"/>
</dbReference>
<name>A0A7R8UEK5_HERIL</name>
<gene>
    <name evidence="4" type="ORF">HERILL_LOCUS2466</name>
</gene>
<accession>A0A7R8UEK5</accession>
<proteinExistence type="predicted"/>
<evidence type="ECO:0000256" key="1">
    <source>
        <dbReference type="SAM" id="Coils"/>
    </source>
</evidence>
<dbReference type="AlphaFoldDB" id="A0A7R8UEK5"/>
<evidence type="ECO:0000313" key="4">
    <source>
        <dbReference type="EMBL" id="CAD7079240.1"/>
    </source>
</evidence>
<dbReference type="InParanoid" id="A0A7R8UEK5"/>
<dbReference type="Proteomes" id="UP000594454">
    <property type="component" value="Chromosome 1"/>
</dbReference>
<dbReference type="EMBL" id="LR899009">
    <property type="protein sequence ID" value="CAD7079240.1"/>
    <property type="molecule type" value="Genomic_DNA"/>
</dbReference>
<dbReference type="SUPFAM" id="SSF57667">
    <property type="entry name" value="beta-beta-alpha zinc fingers"/>
    <property type="match status" value="1"/>
</dbReference>
<organism evidence="4 5">
    <name type="scientific">Hermetia illucens</name>
    <name type="common">Black soldier fly</name>
    <dbReference type="NCBI Taxonomy" id="343691"/>
    <lineage>
        <taxon>Eukaryota</taxon>
        <taxon>Metazoa</taxon>
        <taxon>Ecdysozoa</taxon>
        <taxon>Arthropoda</taxon>
        <taxon>Hexapoda</taxon>
        <taxon>Insecta</taxon>
        <taxon>Pterygota</taxon>
        <taxon>Neoptera</taxon>
        <taxon>Endopterygota</taxon>
        <taxon>Diptera</taxon>
        <taxon>Brachycera</taxon>
        <taxon>Stratiomyomorpha</taxon>
        <taxon>Stratiomyidae</taxon>
        <taxon>Hermetiinae</taxon>
        <taxon>Hermetia</taxon>
    </lineage>
</organism>
<feature type="region of interest" description="Disordered" evidence="2">
    <location>
        <begin position="104"/>
        <end position="130"/>
    </location>
</feature>
<feature type="compositionally biased region" description="Basic and acidic residues" evidence="2">
    <location>
        <begin position="109"/>
        <end position="130"/>
    </location>
</feature>
<keyword evidence="5" id="KW-1185">Reference proteome</keyword>
<sequence length="130" mass="15597">MTFHHKDFQMLICVDIEMDGPFNLNREIDNGDQYPYMNCLFCKKPFNNFEEFMAHERSEEHKKVVNDKFKRMHDDIEMRAKKTERKMLSQRKNVKRLKRMARAATLEQLTRKDARDKPGPSSKKSPEKES</sequence>
<feature type="coiled-coil region" evidence="1">
    <location>
        <begin position="66"/>
        <end position="100"/>
    </location>
</feature>